<comment type="subcellular location">
    <subcellularLocation>
        <location evidence="1 8">Nucleus</location>
        <location evidence="1 8">Nucleolus</location>
    </subcellularLocation>
</comment>
<evidence type="ECO:0000256" key="3">
    <source>
        <dbReference type="ARBA" id="ARBA00015399"/>
    </source>
</evidence>
<comment type="similarity">
    <text evidence="2 8">Belongs to the HEATR1/UTP10 family.</text>
</comment>
<dbReference type="InterPro" id="IPR016024">
    <property type="entry name" value="ARM-type_fold"/>
</dbReference>
<dbReference type="GO" id="GO:0030515">
    <property type="term" value="F:snoRNA binding"/>
    <property type="evidence" value="ECO:0007669"/>
    <property type="project" value="TreeGrafter"/>
</dbReference>
<sequence length="2032" mass="221649">MVSSLAAQLAQGASLNSAALNRPRHRAAAESYLFTGREADQHDLESIHALGVNGFLTLSTLNAQFRAFEDPLFSDAARNTDRTLLAREAVAQLDASLASFLPLLGAYLTEAPTGKVLEWLVRRFRINEFNVEPVLALFLPYHESPHFTKMLSILHVKPNSTWSFLIPFKSAAQHVPRASLVAEMLKNSDVTRFIVNLLPSAIKGNCSHRTLLAFNAATLHDYLARAKALDEGTVAHLLPAFMEPLQNRSDALGSYILMSALAQVCLLTPAALKAIIAAMANCARRVATKQFVNAVVSVCEAQAELAAFTDGTCKSVLRLPNIKEELRIAEKWVGIEKFYAPLLTGLCNSDDAAQPFLEFVVGSPTVPTVVIEHLATLLINKVVSEDANMPARRLLSHIQQLYPTVIPNVADAISRSSADMKETIDNVVISLSVAAVPQASASAAHGEGSNVVASMSSDERVRAAAVKGLLNAMASQKERDADELHSIRAALIARIQDTSAIVLGVLYADAFSILPVFLEDPKAYLDHLSVAIAGSKPKRQILRSHLVFLATHFCPAATPASMEDVFHKVLFPFLLFSKTRQHTADLVWEIIEQHPATRHALLAGCVDAWAAEKSKEDIEGTERMARTNQAIAAKLADNIVGSSHFSAHFSAVIRKSHDADSHVRVLAYLIIRALLVRLSGEHQLDVVHQALEAVNVQSLPDVDTSSLGSQPLPEFLNDSALNKMVVHRLTSRNTSHWLQVSILTLVSTLPRPAGLTLDWFADDSASDSDGSLYVRLMRIVYKVANSSARVPLLTIGLMSELFMNLKDDALAFLAGIWTTCLESAAENNICVVALRHAAAFLNAHKLEADGVDFQTILPSLIMCLQSTELETRVAAFDCISLLRDMAEQPFSTVYAFDTIYGESEAQLQYLSQGDLKKYLDALMDHREHITLDAAYVKIFHLQHLTRSKADKKKNSEYKHHVLSYLLSHVLVLRLLSAQIALLGSIEAISDKTKVEVLLPVLTALGQNSEPALPGSPAERFASLVVSSFDLSASSALNDPKGSLWGVFISVLRHYLESEGAATTCRVVLIQKLEEGLVASLTIDRKVEVCNLLLDVGTKEADMYLPSKKLLATAFDDIPLVIRLLAATKPDTKASPRASKRAKLAEQVTSYQSCRYLTTVRRVSDDTFPRLSLLAEVLASIPLPGSLDFVSKLLEALHNVVQSTARTDVDINYIEQALMSAVEHSAEKIAEVPNLAPSSIRLDILVELIRVADNPQTFNQALLLMATLAHLAPDSVLHNVMPVFTFMGSNVFHRDDSYSFKVVQKTIDSIVPVMVSSLKSMHSARLDLYIASRDFLRVFTDASNHIPRHRRTSFFGHLVDVLGPVDFLAPLCMLLVEKVANRTGRQNSEDVHNSLSLPISVLHRHPPALQTFILTEILREAQRLAARATDPENLEPSLLDAASDDDQLLPSAAAFKRRAQALVVFVGHAMKIFTSSPTPVAIPEGGATSNLVSLLIALVATQGSGSETRSEDISQTARNSLSKALGCMSAIDFIDAALSILKSGDAGTQGGVLNLLSERLHDVANATRLKITARINETVEEIRKLLLVHSDGPLAVSSYKALQSIAVTMSPGEEGILTSIAPTILTALRAKKMAAPAMGALAPLSVKLGPRLIPYFRDIVTETVALLRVDDECIFIPASLISHSDQSLAVAEEASSVLHGLLTSIPTFWGAADLAQVAKLCIDRYATSTTPLTSLMKTIAKRAPTSMLISALADLWPSLQASPHGRLVGYFDLLKRCLRGGARPAVQDSVRTLFKIFLEAISAFIELVVKLNEASFRPLFRKLYDWAFVEESSNITRKVTFCRVYSGLLDFFKGLMNPYMTFLVQPFVTMLGEYNTDKLTDPTLWACTMAIFSKSLTSDDGAFWRDDKLRLASPALVRQVSVCVRLGGNAESKELVTECLVALTDSATDDGLLKTLNLDLLMHTRSDDVRLRVFALSCATAIWTAHGGKLLPFVSETTTFIAECSEDEHDMVVRESLRLKNAVENVAGKIAGL</sequence>
<dbReference type="Pfam" id="PF12397">
    <property type="entry name" value="U3snoRNP10"/>
    <property type="match status" value="1"/>
</dbReference>
<dbReference type="SMART" id="SM01036">
    <property type="entry name" value="BP28CT"/>
    <property type="match status" value="1"/>
</dbReference>
<dbReference type="InterPro" id="IPR040191">
    <property type="entry name" value="UTP10"/>
</dbReference>
<keyword evidence="11" id="KW-1185">Reference proteome</keyword>
<evidence type="ECO:0000256" key="2">
    <source>
        <dbReference type="ARBA" id="ARBA00010559"/>
    </source>
</evidence>
<dbReference type="GO" id="GO:0032040">
    <property type="term" value="C:small-subunit processome"/>
    <property type="evidence" value="ECO:0007669"/>
    <property type="project" value="TreeGrafter"/>
</dbReference>
<evidence type="ECO:0000256" key="8">
    <source>
        <dbReference type="RuleBase" id="RU367065"/>
    </source>
</evidence>
<dbReference type="GO" id="GO:0000462">
    <property type="term" value="P:maturation of SSU-rRNA from tricistronic rRNA transcript (SSU-rRNA, 5.8S rRNA, LSU-rRNA)"/>
    <property type="evidence" value="ECO:0007669"/>
    <property type="project" value="TreeGrafter"/>
</dbReference>
<keyword evidence="4 8" id="KW-0690">Ribosome biogenesis</keyword>
<evidence type="ECO:0000256" key="4">
    <source>
        <dbReference type="ARBA" id="ARBA00022517"/>
    </source>
</evidence>
<evidence type="ECO:0000313" key="11">
    <source>
        <dbReference type="Proteomes" id="UP001219525"/>
    </source>
</evidence>
<dbReference type="PANTHER" id="PTHR13457">
    <property type="entry name" value="BAP28"/>
    <property type="match status" value="1"/>
</dbReference>
<gene>
    <name evidence="10" type="ORF">GGX14DRAFT_663256</name>
</gene>
<keyword evidence="5 8" id="KW-0698">rRNA processing</keyword>
<name>A0AAD7E016_9AGAR</name>
<dbReference type="EMBL" id="JARJCW010000007">
    <property type="protein sequence ID" value="KAJ7222324.1"/>
    <property type="molecule type" value="Genomic_DNA"/>
</dbReference>
<comment type="subunit">
    <text evidence="8">Component of the ribosomal small subunit (SSU) processome.</text>
</comment>
<dbReference type="InterPro" id="IPR012954">
    <property type="entry name" value="BP28_C_dom"/>
</dbReference>
<evidence type="ECO:0000256" key="7">
    <source>
        <dbReference type="ARBA" id="ARBA00023274"/>
    </source>
</evidence>
<comment type="caution">
    <text evidence="10">The sequence shown here is derived from an EMBL/GenBank/DDBJ whole genome shotgun (WGS) entry which is preliminary data.</text>
</comment>
<dbReference type="InterPro" id="IPR022125">
    <property type="entry name" value="U3snoRNP10_N"/>
</dbReference>
<proteinExistence type="inferred from homology"/>
<keyword evidence="7 8" id="KW-0687">Ribonucleoprotein</keyword>
<dbReference type="GO" id="GO:0045943">
    <property type="term" value="P:positive regulation of transcription by RNA polymerase I"/>
    <property type="evidence" value="ECO:0007669"/>
    <property type="project" value="TreeGrafter"/>
</dbReference>
<keyword evidence="6 8" id="KW-0539">Nucleus</keyword>
<dbReference type="GO" id="GO:0034455">
    <property type="term" value="C:t-UTP complex"/>
    <property type="evidence" value="ECO:0007669"/>
    <property type="project" value="TreeGrafter"/>
</dbReference>
<evidence type="ECO:0000256" key="1">
    <source>
        <dbReference type="ARBA" id="ARBA00004604"/>
    </source>
</evidence>
<evidence type="ECO:0000313" key="10">
    <source>
        <dbReference type="EMBL" id="KAJ7222324.1"/>
    </source>
</evidence>
<dbReference type="GO" id="GO:0030686">
    <property type="term" value="C:90S preribosome"/>
    <property type="evidence" value="ECO:0007669"/>
    <property type="project" value="TreeGrafter"/>
</dbReference>
<feature type="domain" description="BP28 C-terminal" evidence="9">
    <location>
        <begin position="1782"/>
        <end position="1902"/>
    </location>
</feature>
<organism evidence="10 11">
    <name type="scientific">Mycena pura</name>
    <dbReference type="NCBI Taxonomy" id="153505"/>
    <lineage>
        <taxon>Eukaryota</taxon>
        <taxon>Fungi</taxon>
        <taxon>Dikarya</taxon>
        <taxon>Basidiomycota</taxon>
        <taxon>Agaricomycotina</taxon>
        <taxon>Agaricomycetes</taxon>
        <taxon>Agaricomycetidae</taxon>
        <taxon>Agaricales</taxon>
        <taxon>Marasmiineae</taxon>
        <taxon>Mycenaceae</taxon>
        <taxon>Mycena</taxon>
    </lineage>
</organism>
<accession>A0AAD7E016</accession>
<comment type="function">
    <text evidence="8">Involved in nucleolar processing of pre-18S ribosomal RNA.</text>
</comment>
<protein>
    <recommendedName>
        <fullName evidence="3 8">U3 small nucleolar RNA-associated protein 10</fullName>
    </recommendedName>
</protein>
<dbReference type="SUPFAM" id="SSF48371">
    <property type="entry name" value="ARM repeat"/>
    <property type="match status" value="2"/>
</dbReference>
<dbReference type="PANTHER" id="PTHR13457:SF1">
    <property type="entry name" value="HEAT REPEAT-CONTAINING PROTEIN 1"/>
    <property type="match status" value="1"/>
</dbReference>
<dbReference type="Pfam" id="PF08146">
    <property type="entry name" value="BP28CT"/>
    <property type="match status" value="1"/>
</dbReference>
<dbReference type="Pfam" id="PF23243">
    <property type="entry name" value="HEAT_HEATR1"/>
    <property type="match status" value="1"/>
</dbReference>
<dbReference type="InterPro" id="IPR056473">
    <property type="entry name" value="HEAT_Utp10/HEAT1"/>
</dbReference>
<reference evidence="10" key="1">
    <citation type="submission" date="2023-03" db="EMBL/GenBank/DDBJ databases">
        <title>Massive genome expansion in bonnet fungi (Mycena s.s.) driven by repeated elements and novel gene families across ecological guilds.</title>
        <authorList>
            <consortium name="Lawrence Berkeley National Laboratory"/>
            <person name="Harder C.B."/>
            <person name="Miyauchi S."/>
            <person name="Viragh M."/>
            <person name="Kuo A."/>
            <person name="Thoen E."/>
            <person name="Andreopoulos B."/>
            <person name="Lu D."/>
            <person name="Skrede I."/>
            <person name="Drula E."/>
            <person name="Henrissat B."/>
            <person name="Morin E."/>
            <person name="Kohler A."/>
            <person name="Barry K."/>
            <person name="LaButti K."/>
            <person name="Morin E."/>
            <person name="Salamov A."/>
            <person name="Lipzen A."/>
            <person name="Mereny Z."/>
            <person name="Hegedus B."/>
            <person name="Baldrian P."/>
            <person name="Stursova M."/>
            <person name="Weitz H."/>
            <person name="Taylor A."/>
            <person name="Grigoriev I.V."/>
            <person name="Nagy L.G."/>
            <person name="Martin F."/>
            <person name="Kauserud H."/>
        </authorList>
    </citation>
    <scope>NUCLEOTIDE SEQUENCE</scope>
    <source>
        <strain evidence="10">9144</strain>
    </source>
</reference>
<evidence type="ECO:0000256" key="5">
    <source>
        <dbReference type="ARBA" id="ARBA00022552"/>
    </source>
</evidence>
<evidence type="ECO:0000256" key="6">
    <source>
        <dbReference type="ARBA" id="ARBA00023242"/>
    </source>
</evidence>
<dbReference type="Proteomes" id="UP001219525">
    <property type="component" value="Unassembled WGS sequence"/>
</dbReference>
<evidence type="ECO:0000259" key="9">
    <source>
        <dbReference type="SMART" id="SM01036"/>
    </source>
</evidence>